<reference evidence="2 3" key="1">
    <citation type="journal article" date="2018" name="MBio">
        <title>Comparative Genomics Reveals the Core Gene Toolbox for the Fungus-Insect Symbiosis.</title>
        <authorList>
            <person name="Wang Y."/>
            <person name="Stata M."/>
            <person name="Wang W."/>
            <person name="Stajich J.E."/>
            <person name="White M.M."/>
            <person name="Moncalvo J.M."/>
        </authorList>
    </citation>
    <scope>NUCLEOTIDE SEQUENCE [LARGE SCALE GENOMIC DNA]</scope>
    <source>
        <strain evidence="2 3">SWE-8-4</strain>
    </source>
</reference>
<dbReference type="EMBL" id="MBFR01000306">
    <property type="protein sequence ID" value="PVU89593.1"/>
    <property type="molecule type" value="Genomic_DNA"/>
</dbReference>
<dbReference type="AlphaFoldDB" id="A0A2T9YB76"/>
<gene>
    <name evidence="2" type="ORF">BB561_005258</name>
</gene>
<feature type="region of interest" description="Disordered" evidence="1">
    <location>
        <begin position="55"/>
        <end position="79"/>
    </location>
</feature>
<evidence type="ECO:0000256" key="1">
    <source>
        <dbReference type="SAM" id="MobiDB-lite"/>
    </source>
</evidence>
<accession>A0A2T9YB76</accession>
<keyword evidence="3" id="KW-1185">Reference proteome</keyword>
<evidence type="ECO:0000313" key="3">
    <source>
        <dbReference type="Proteomes" id="UP000245383"/>
    </source>
</evidence>
<proteinExistence type="predicted"/>
<evidence type="ECO:0000313" key="2">
    <source>
        <dbReference type="EMBL" id="PVU89593.1"/>
    </source>
</evidence>
<protein>
    <submittedName>
        <fullName evidence="2">Uncharacterized protein</fullName>
    </submittedName>
</protein>
<dbReference type="Proteomes" id="UP000245383">
    <property type="component" value="Unassembled WGS sequence"/>
</dbReference>
<comment type="caution">
    <text evidence="2">The sequence shown here is derived from an EMBL/GenBank/DDBJ whole genome shotgun (WGS) entry which is preliminary data.</text>
</comment>
<feature type="compositionally biased region" description="Basic residues" evidence="1">
    <location>
        <begin position="58"/>
        <end position="68"/>
    </location>
</feature>
<sequence>MPRVPGVIPSAAAGVPYHSAKRTRLEYSTVAKTGLIDPASKNDYNLYFPAQNNQKNQKTTKKFGKNNKKNNMNTTPKLDPKNYTEVSTKHLLDGSEPQSLKKICFGGSDKKIGCGWSQFSGDIGADIRYVSSFMVKQAIKFMKTPIFIDERKVELYQTNNVDELVKPHSLPKKINIMFSECKTELLTQKKSEKTTKIIKIEFLDDVKRSRNSQNENLEDYINALNQTQPYSSGLGPLKDIKTPLNNNSIPKALKKACYGGSNTKVGCSWTQFSGNINSDIHDMSINSGKCVVILVNCALSGTFQL</sequence>
<organism evidence="2 3">
    <name type="scientific">Smittium simulii</name>
    <dbReference type="NCBI Taxonomy" id="133385"/>
    <lineage>
        <taxon>Eukaryota</taxon>
        <taxon>Fungi</taxon>
        <taxon>Fungi incertae sedis</taxon>
        <taxon>Zoopagomycota</taxon>
        <taxon>Kickxellomycotina</taxon>
        <taxon>Harpellomycetes</taxon>
        <taxon>Harpellales</taxon>
        <taxon>Legeriomycetaceae</taxon>
        <taxon>Smittium</taxon>
    </lineage>
</organism>
<name>A0A2T9YB76_9FUNG</name>